<feature type="transmembrane region" description="Helical" evidence="1">
    <location>
        <begin position="461"/>
        <end position="487"/>
    </location>
</feature>
<dbReference type="Pfam" id="PF07691">
    <property type="entry name" value="PA14"/>
    <property type="match status" value="1"/>
</dbReference>
<feature type="transmembrane region" description="Helical" evidence="1">
    <location>
        <begin position="499"/>
        <end position="516"/>
    </location>
</feature>
<feature type="transmembrane region" description="Helical" evidence="1">
    <location>
        <begin position="295"/>
        <end position="314"/>
    </location>
</feature>
<keyword evidence="1" id="KW-1133">Transmembrane helix</keyword>
<feature type="transmembrane region" description="Helical" evidence="1">
    <location>
        <begin position="654"/>
        <end position="675"/>
    </location>
</feature>
<protein>
    <recommendedName>
        <fullName evidence="2">PA14 domain-containing protein</fullName>
    </recommendedName>
</protein>
<keyword evidence="1" id="KW-0472">Membrane</keyword>
<feature type="transmembrane region" description="Helical" evidence="1">
    <location>
        <begin position="628"/>
        <end position="648"/>
    </location>
</feature>
<organism evidence="3">
    <name type="scientific">marine metagenome</name>
    <dbReference type="NCBI Taxonomy" id="408172"/>
    <lineage>
        <taxon>unclassified sequences</taxon>
        <taxon>metagenomes</taxon>
        <taxon>ecological metagenomes</taxon>
    </lineage>
</organism>
<dbReference type="InterPro" id="IPR011658">
    <property type="entry name" value="PA14_dom"/>
</dbReference>
<sequence>MHLLTWNYFILAGVLMVSPLVISAPNTGGSNPVAIICFFLLVFGMVVLTRDNNSLHKRKSVLGIAYILVAAILILATTKENTGLCGIYYGNSNFEGVPESSWRFSQDRVQCTRIDQGVNFTSSGFSLRRQVFPLYFANDWNRFNYYGTSLNEKRREQFAFSASWSGFIHVNEIEKTLQLQASDGRAELRVDGRVLTINESGASSSLNIQRGVYPLSLSYSSDEGINRELQLSWVGPDNKLIPLTKWETTLTSEPETGSFDFLLKLLLLSWFVLFCHHLVNERERIPWRELEKEKLVLWAIFLLLIVAQLIYLVIRGESQDIEILSGGNDHLLYETQARNVLNGDFLDSNSTLNAPFSQNVGYRYLLAFSHLFMGEGVTLIRWVQAALMYGFLMFAYTSIKKLYSSTIAKITIIQLFVFNYLAEFSEQLLDTSWNVFFSTAAIYFLIRWARNPNARFLLTGATFLALACFVRTNYLALVLLSLGWVFYVSRQHLQRPVSNLSLVAVVCTLPYIFIGLRNKLVSGEWEFLPTSGGYNFWLGNREISGGADFFDGSQVANLANTPAAEAIAYILNEPILFLARCWEKILFVFGYDKFDLELEYGIFFPSVLAIIALALAKRIKAPLPEFTFILLWICCIIAPLIIIFPWGYGWRLQAGAILLTNVLASYAILAGYYSARRVLRAYNN</sequence>
<feature type="transmembrane region" description="Helical" evidence="1">
    <location>
        <begin position="60"/>
        <end position="78"/>
    </location>
</feature>
<feature type="transmembrane region" description="Helical" evidence="1">
    <location>
        <begin position="6"/>
        <end position="24"/>
    </location>
</feature>
<reference evidence="3" key="1">
    <citation type="submission" date="2018-05" db="EMBL/GenBank/DDBJ databases">
        <authorList>
            <person name="Lanie J.A."/>
            <person name="Ng W.-L."/>
            <person name="Kazmierczak K.M."/>
            <person name="Andrzejewski T.M."/>
            <person name="Davidsen T.M."/>
            <person name="Wayne K.J."/>
            <person name="Tettelin H."/>
            <person name="Glass J.I."/>
            <person name="Rusch D."/>
            <person name="Podicherti R."/>
            <person name="Tsui H.-C.T."/>
            <person name="Winkler M.E."/>
        </authorList>
    </citation>
    <scope>NUCLEOTIDE SEQUENCE</scope>
</reference>
<feature type="transmembrane region" description="Helical" evidence="1">
    <location>
        <begin position="402"/>
        <end position="421"/>
    </location>
</feature>
<dbReference type="SUPFAM" id="SSF56988">
    <property type="entry name" value="Anthrax protective antigen"/>
    <property type="match status" value="1"/>
</dbReference>
<feature type="transmembrane region" description="Helical" evidence="1">
    <location>
        <begin position="598"/>
        <end position="616"/>
    </location>
</feature>
<evidence type="ECO:0000256" key="1">
    <source>
        <dbReference type="SAM" id="Phobius"/>
    </source>
</evidence>
<dbReference type="AlphaFoldDB" id="A0A381UCU4"/>
<feature type="transmembrane region" description="Helical" evidence="1">
    <location>
        <begin position="433"/>
        <end position="449"/>
    </location>
</feature>
<dbReference type="EMBL" id="UINC01006189">
    <property type="protein sequence ID" value="SVA26026.1"/>
    <property type="molecule type" value="Genomic_DNA"/>
</dbReference>
<feature type="domain" description="PA14" evidence="2">
    <location>
        <begin position="81"/>
        <end position="239"/>
    </location>
</feature>
<gene>
    <name evidence="3" type="ORF">METZ01_LOCUS78880</name>
</gene>
<evidence type="ECO:0000313" key="3">
    <source>
        <dbReference type="EMBL" id="SVA26026.1"/>
    </source>
</evidence>
<dbReference type="Gene3D" id="2.60.120.380">
    <property type="match status" value="1"/>
</dbReference>
<evidence type="ECO:0000259" key="2">
    <source>
        <dbReference type="Pfam" id="PF07691"/>
    </source>
</evidence>
<keyword evidence="1" id="KW-0812">Transmembrane</keyword>
<feature type="transmembrane region" description="Helical" evidence="1">
    <location>
        <begin position="31"/>
        <end position="48"/>
    </location>
</feature>
<accession>A0A381UCU4</accession>
<name>A0A381UCU4_9ZZZZ</name>
<proteinExistence type="predicted"/>